<dbReference type="Gene3D" id="1.10.443.10">
    <property type="entry name" value="Intergrase catalytic core"/>
    <property type="match status" value="1"/>
</dbReference>
<gene>
    <name evidence="2" type="ORF">EP10_003664</name>
</gene>
<keyword evidence="3" id="KW-1185">Reference proteome</keyword>
<organism evidence="2 3">
    <name type="scientific">Geobacillus icigianus</name>
    <dbReference type="NCBI Taxonomy" id="1430331"/>
    <lineage>
        <taxon>Bacteria</taxon>
        <taxon>Bacillati</taxon>
        <taxon>Bacillota</taxon>
        <taxon>Bacilli</taxon>
        <taxon>Bacillales</taxon>
        <taxon>Anoxybacillaceae</taxon>
        <taxon>Geobacillus</taxon>
    </lineage>
</organism>
<evidence type="ECO:0000256" key="1">
    <source>
        <dbReference type="ARBA" id="ARBA00023172"/>
    </source>
</evidence>
<reference evidence="2 3" key="1">
    <citation type="journal article" date="2014" name="Genome Announc.">
        <title>Draft Genome Sequence of Geobacillus icigianus Strain G1w1T Isolated from Hot Springs in the Valley of Geysers, Kamchatka (Russian Federation).</title>
        <authorList>
            <person name="Bryanskaya A.V."/>
            <person name="Rozanov A.S."/>
            <person name="Logacheva M.D."/>
            <person name="Kotenko A.V."/>
            <person name="Peltek S.E."/>
        </authorList>
    </citation>
    <scope>NUCLEOTIDE SEQUENCE [LARGE SCALE GENOMIC DNA]</scope>
    <source>
        <strain evidence="2 3">G1w1</strain>
    </source>
</reference>
<evidence type="ECO:0000313" key="3">
    <source>
        <dbReference type="Proteomes" id="UP000029267"/>
    </source>
</evidence>
<dbReference type="EMBL" id="JPYA02000008">
    <property type="protein sequence ID" value="MEB3752726.1"/>
    <property type="molecule type" value="Genomic_DNA"/>
</dbReference>
<proteinExistence type="predicted"/>
<dbReference type="InterPro" id="IPR013762">
    <property type="entry name" value="Integrase-like_cat_sf"/>
</dbReference>
<name>A0ABU6BLR3_9BACL</name>
<dbReference type="Proteomes" id="UP000029267">
    <property type="component" value="Unassembled WGS sequence"/>
</dbReference>
<accession>A0ABU6BLR3</accession>
<evidence type="ECO:0008006" key="4">
    <source>
        <dbReference type="Google" id="ProtNLM"/>
    </source>
</evidence>
<evidence type="ECO:0000313" key="2">
    <source>
        <dbReference type="EMBL" id="MEB3752726.1"/>
    </source>
</evidence>
<comment type="caution">
    <text evidence="2">The sequence shown here is derived from an EMBL/GenBank/DDBJ whole genome shotgun (WGS) entry which is preliminary data.</text>
</comment>
<protein>
    <recommendedName>
        <fullName evidence="4">Integrase</fullName>
    </recommendedName>
</protein>
<dbReference type="SUPFAM" id="SSF56349">
    <property type="entry name" value="DNA breaking-rejoining enzymes"/>
    <property type="match status" value="1"/>
</dbReference>
<keyword evidence="1" id="KW-0233">DNA recombination</keyword>
<sequence>MLLYRKANIKYISKRLGHKDIGVILQTYSHILDELEQAENMLLDQIMDDLYHTK</sequence>
<dbReference type="InterPro" id="IPR011010">
    <property type="entry name" value="DNA_brk_join_enz"/>
</dbReference>